<dbReference type="NCBIfam" id="TIGR01087">
    <property type="entry name" value="murD"/>
    <property type="match status" value="1"/>
</dbReference>
<keyword evidence="7" id="KW-0573">Peptidoglycan synthesis</keyword>
<evidence type="ECO:0000256" key="2">
    <source>
        <dbReference type="ARBA" id="ARBA00004752"/>
    </source>
</evidence>
<dbReference type="Proteomes" id="UP000055611">
    <property type="component" value="Chromosome"/>
</dbReference>
<keyword evidence="10" id="KW-1185">Reference proteome</keyword>
<evidence type="ECO:0000259" key="8">
    <source>
        <dbReference type="Pfam" id="PF08245"/>
    </source>
</evidence>
<accession>A0ABN4LVU9</accession>
<proteinExistence type="inferred from homology"/>
<dbReference type="SUPFAM" id="SSF53623">
    <property type="entry name" value="MurD-like peptide ligases, catalytic domain"/>
    <property type="match status" value="1"/>
</dbReference>
<evidence type="ECO:0000313" key="9">
    <source>
        <dbReference type="EMBL" id="AMK10670.1"/>
    </source>
</evidence>
<evidence type="ECO:0000256" key="5">
    <source>
        <dbReference type="ARBA" id="ARBA00022741"/>
    </source>
</evidence>
<name>A0ABN4LVU9_9BACT</name>
<dbReference type="PANTHER" id="PTHR43692:SF1">
    <property type="entry name" value="UDP-N-ACETYLMURAMOYLALANINE--D-GLUTAMATE LIGASE"/>
    <property type="match status" value="1"/>
</dbReference>
<keyword evidence="7" id="KW-0131">Cell cycle</keyword>
<evidence type="ECO:0000256" key="1">
    <source>
        <dbReference type="ARBA" id="ARBA00004496"/>
    </source>
</evidence>
<comment type="pathway">
    <text evidence="2 7">Cell wall biogenesis; peptidoglycan biosynthesis.</text>
</comment>
<reference evidence="9 10" key="1">
    <citation type="journal article" date="2016" name="Front. Microbiol.">
        <title>Genome Sequence of the Piezophilic, Mesophilic Sulfate-Reducing Bacterium Desulfovibrio indicus J2T.</title>
        <authorList>
            <person name="Cao J."/>
            <person name="Maignien L."/>
            <person name="Shao Z."/>
            <person name="Alain K."/>
            <person name="Jebbar M."/>
        </authorList>
    </citation>
    <scope>NUCLEOTIDE SEQUENCE [LARGE SCALE GENOMIC DNA]</scope>
    <source>
        <strain evidence="9 10">J2</strain>
    </source>
</reference>
<sequence>MNRIVRNFINDAILTGKKAVVVGTGKSGLAAARLLDVLGADVRVADRDEAVTEEKLGALAGKVELVTGPHDKGHFADADIIVFSPGVPVKKLAPVLEGIPPQNMVSELEFASWFIEAPVLAVTGSNGKTTTTTLISAILEHAGRRVFTGGNIGVPLCEYLLDMDPAEIIVLEVSSFQLQNCRLFKPHVGLFLNFSANHLDYHEDMDEYLDAKLMLFARMTGEDTALLHESLHPLLDGRSFTNAHVEWFGSTDRFEAPHLPGEHNRSNVEAAWQAVKRFGVTEEQAAEAIRDFTSLPHRIEPVTEKRGVLYVNDSKATTLDAACSHVNDSTKATTLDAALAAVRSFDRPVRILMGGVWKGGDVAQFARDVRDRVVHVGLYGGSREVLEPELKRHFPVTWDETLELAVKRQAAMAAPGDVVLLSPATSSFDQYTGMAQRGADFKRVAGELDD</sequence>
<keyword evidence="5 7" id="KW-0547">Nucleotide-binding</keyword>
<keyword evidence="4 7" id="KW-0436">Ligase</keyword>
<evidence type="ECO:0000256" key="6">
    <source>
        <dbReference type="ARBA" id="ARBA00022840"/>
    </source>
</evidence>
<comment type="catalytic activity">
    <reaction evidence="7">
        <text>UDP-N-acetyl-alpha-D-muramoyl-L-alanine + D-glutamate + ATP = UDP-N-acetyl-alpha-D-muramoyl-L-alanyl-D-glutamate + ADP + phosphate + H(+)</text>
        <dbReference type="Rhea" id="RHEA:16429"/>
        <dbReference type="ChEBI" id="CHEBI:15378"/>
        <dbReference type="ChEBI" id="CHEBI:29986"/>
        <dbReference type="ChEBI" id="CHEBI:30616"/>
        <dbReference type="ChEBI" id="CHEBI:43474"/>
        <dbReference type="ChEBI" id="CHEBI:83898"/>
        <dbReference type="ChEBI" id="CHEBI:83900"/>
        <dbReference type="ChEBI" id="CHEBI:456216"/>
        <dbReference type="EC" id="6.3.2.9"/>
    </reaction>
</comment>
<dbReference type="SUPFAM" id="SSF51984">
    <property type="entry name" value="MurCD N-terminal domain"/>
    <property type="match status" value="1"/>
</dbReference>
<organism evidence="9 10">
    <name type="scientific">Pseudodesulfovibrio indicus</name>
    <dbReference type="NCBI Taxonomy" id="1716143"/>
    <lineage>
        <taxon>Bacteria</taxon>
        <taxon>Pseudomonadati</taxon>
        <taxon>Thermodesulfobacteriota</taxon>
        <taxon>Desulfovibrionia</taxon>
        <taxon>Desulfovibrionales</taxon>
        <taxon>Desulfovibrionaceae</taxon>
    </lineage>
</organism>
<keyword evidence="7" id="KW-0132">Cell division</keyword>
<dbReference type="Pfam" id="PF21799">
    <property type="entry name" value="MurD-like_N"/>
    <property type="match status" value="1"/>
</dbReference>
<keyword evidence="7" id="KW-0961">Cell wall biogenesis/degradation</keyword>
<dbReference type="InterPro" id="IPR036565">
    <property type="entry name" value="Mur-like_cat_sf"/>
</dbReference>
<feature type="domain" description="Mur ligase central" evidence="8">
    <location>
        <begin position="122"/>
        <end position="227"/>
    </location>
</feature>
<dbReference type="HAMAP" id="MF_00639">
    <property type="entry name" value="MurD"/>
    <property type="match status" value="1"/>
</dbReference>
<evidence type="ECO:0000256" key="3">
    <source>
        <dbReference type="ARBA" id="ARBA00022490"/>
    </source>
</evidence>
<evidence type="ECO:0000256" key="7">
    <source>
        <dbReference type="HAMAP-Rule" id="MF_00639"/>
    </source>
</evidence>
<protein>
    <recommendedName>
        <fullName evidence="7">UDP-N-acetylmuramoylalanine--D-glutamate ligase</fullName>
        <ecNumber evidence="7">6.3.2.9</ecNumber>
    </recommendedName>
    <alternativeName>
        <fullName evidence="7">D-glutamic acid-adding enzyme</fullName>
    </alternativeName>
    <alternativeName>
        <fullName evidence="7">UDP-N-acetylmuramoyl-L-alanyl-D-glutamate synthetase</fullName>
    </alternativeName>
</protein>
<dbReference type="InterPro" id="IPR036615">
    <property type="entry name" value="Mur_ligase_C_dom_sf"/>
</dbReference>
<dbReference type="SUPFAM" id="SSF53244">
    <property type="entry name" value="MurD-like peptide ligases, peptide-binding domain"/>
    <property type="match status" value="1"/>
</dbReference>
<dbReference type="Pfam" id="PF08245">
    <property type="entry name" value="Mur_ligase_M"/>
    <property type="match status" value="1"/>
</dbReference>
<feature type="binding site" evidence="7">
    <location>
        <begin position="124"/>
        <end position="130"/>
    </location>
    <ligand>
        <name>ATP</name>
        <dbReference type="ChEBI" id="CHEBI:30616"/>
    </ligand>
</feature>
<comment type="function">
    <text evidence="7">Cell wall formation. Catalyzes the addition of glutamate to the nucleotide precursor UDP-N-acetylmuramoyl-L-alanine (UMA).</text>
</comment>
<dbReference type="GO" id="GO:0016874">
    <property type="term" value="F:ligase activity"/>
    <property type="evidence" value="ECO:0007669"/>
    <property type="project" value="UniProtKB-KW"/>
</dbReference>
<dbReference type="PANTHER" id="PTHR43692">
    <property type="entry name" value="UDP-N-ACETYLMURAMOYLALANINE--D-GLUTAMATE LIGASE"/>
    <property type="match status" value="1"/>
</dbReference>
<comment type="subcellular location">
    <subcellularLocation>
        <location evidence="1 7">Cytoplasm</location>
    </subcellularLocation>
</comment>
<keyword evidence="3 7" id="KW-0963">Cytoplasm</keyword>
<keyword evidence="7" id="KW-0133">Cell shape</keyword>
<dbReference type="InterPro" id="IPR005762">
    <property type="entry name" value="MurD"/>
</dbReference>
<gene>
    <name evidence="7" type="primary">murD</name>
    <name evidence="9" type="ORF">AWY79_05870</name>
</gene>
<dbReference type="RefSeq" id="WP_066801519.1">
    <property type="nucleotide sequence ID" value="NZ_CP014206.1"/>
</dbReference>
<comment type="similarity">
    <text evidence="7">Belongs to the MurCDEF family.</text>
</comment>
<evidence type="ECO:0000256" key="4">
    <source>
        <dbReference type="ARBA" id="ARBA00022598"/>
    </source>
</evidence>
<dbReference type="EMBL" id="CP014206">
    <property type="protein sequence ID" value="AMK10670.1"/>
    <property type="molecule type" value="Genomic_DNA"/>
</dbReference>
<dbReference type="Gene3D" id="3.40.1190.10">
    <property type="entry name" value="Mur-like, catalytic domain"/>
    <property type="match status" value="1"/>
</dbReference>
<dbReference type="Gene3D" id="3.40.50.720">
    <property type="entry name" value="NAD(P)-binding Rossmann-like Domain"/>
    <property type="match status" value="1"/>
</dbReference>
<keyword evidence="6 7" id="KW-0067">ATP-binding</keyword>
<dbReference type="InterPro" id="IPR013221">
    <property type="entry name" value="Mur_ligase_cen"/>
</dbReference>
<dbReference type="EC" id="6.3.2.9" evidence="7"/>
<dbReference type="Gene3D" id="3.90.190.20">
    <property type="entry name" value="Mur ligase, C-terminal domain"/>
    <property type="match status" value="2"/>
</dbReference>
<evidence type="ECO:0000313" key="10">
    <source>
        <dbReference type="Proteomes" id="UP000055611"/>
    </source>
</evidence>